<feature type="domain" description="ATPase AAA-type core" evidence="1">
    <location>
        <begin position="48"/>
        <end position="376"/>
    </location>
</feature>
<dbReference type="Proteomes" id="UP000032233">
    <property type="component" value="Unassembled WGS sequence"/>
</dbReference>
<dbReference type="GO" id="GO:0005524">
    <property type="term" value="F:ATP binding"/>
    <property type="evidence" value="ECO:0007669"/>
    <property type="project" value="InterPro"/>
</dbReference>
<proteinExistence type="predicted"/>
<dbReference type="EMBL" id="AZAC01000029">
    <property type="protein sequence ID" value="KIX12620.1"/>
    <property type="molecule type" value="Genomic_DNA"/>
</dbReference>
<reference evidence="2 3" key="1">
    <citation type="submission" date="2013-11" db="EMBL/GenBank/DDBJ databases">
        <title>Metagenomic analysis of a methanogenic consortium involved in long chain n-alkane degradation.</title>
        <authorList>
            <person name="Davidova I.A."/>
            <person name="Callaghan A.V."/>
            <person name="Wawrik B."/>
            <person name="Pruitt S."/>
            <person name="Marks C."/>
            <person name="Duncan K.E."/>
            <person name="Suflita J.M."/>
        </authorList>
    </citation>
    <scope>NUCLEOTIDE SEQUENCE [LARGE SCALE GENOMIC DNA]</scope>
    <source>
        <strain evidence="2 3">SPR</strain>
    </source>
</reference>
<comment type="caution">
    <text evidence="2">The sequence shown here is derived from an EMBL/GenBank/DDBJ whole genome shotgun (WGS) entry which is preliminary data.</text>
</comment>
<organism evidence="2 3">
    <name type="scientific">Dethiosulfatarculus sandiegensis</name>
    <dbReference type="NCBI Taxonomy" id="1429043"/>
    <lineage>
        <taxon>Bacteria</taxon>
        <taxon>Pseudomonadati</taxon>
        <taxon>Thermodesulfobacteriota</taxon>
        <taxon>Desulfarculia</taxon>
        <taxon>Desulfarculales</taxon>
        <taxon>Desulfarculaceae</taxon>
        <taxon>Dethiosulfatarculus</taxon>
    </lineage>
</organism>
<dbReference type="SUPFAM" id="SSF52540">
    <property type="entry name" value="P-loop containing nucleoside triphosphate hydrolases"/>
    <property type="match status" value="1"/>
</dbReference>
<dbReference type="AlphaFoldDB" id="A0A0D2JT23"/>
<dbReference type="InterPro" id="IPR027417">
    <property type="entry name" value="P-loop_NTPase"/>
</dbReference>
<dbReference type="GO" id="GO:0016887">
    <property type="term" value="F:ATP hydrolysis activity"/>
    <property type="evidence" value="ECO:0007669"/>
    <property type="project" value="InterPro"/>
</dbReference>
<dbReference type="PANTHER" id="PTHR40396">
    <property type="entry name" value="ATPASE-LIKE PROTEIN"/>
    <property type="match status" value="1"/>
</dbReference>
<accession>A0A0D2JT23</accession>
<evidence type="ECO:0000313" key="3">
    <source>
        <dbReference type="Proteomes" id="UP000032233"/>
    </source>
</evidence>
<protein>
    <recommendedName>
        <fullName evidence="1">ATPase AAA-type core domain-containing protein</fullName>
    </recommendedName>
</protein>
<dbReference type="Gene3D" id="3.40.50.300">
    <property type="entry name" value="P-loop containing nucleotide triphosphate hydrolases"/>
    <property type="match status" value="2"/>
</dbReference>
<dbReference type="PANTHER" id="PTHR40396:SF1">
    <property type="entry name" value="ATPASE AAA-TYPE CORE DOMAIN-CONTAINING PROTEIN"/>
    <property type="match status" value="1"/>
</dbReference>
<dbReference type="Pfam" id="PF13304">
    <property type="entry name" value="AAA_21"/>
    <property type="match status" value="1"/>
</dbReference>
<dbReference type="InParanoid" id="A0A0D2JT23"/>
<dbReference type="InterPro" id="IPR003959">
    <property type="entry name" value="ATPase_AAA_core"/>
</dbReference>
<evidence type="ECO:0000259" key="1">
    <source>
        <dbReference type="Pfam" id="PF13304"/>
    </source>
</evidence>
<dbReference type="STRING" id="1429043.X474_18620"/>
<dbReference type="RefSeq" id="WP_044350513.1">
    <property type="nucleotide sequence ID" value="NZ_AZAC01000029.1"/>
</dbReference>
<evidence type="ECO:0000313" key="2">
    <source>
        <dbReference type="EMBL" id="KIX12620.1"/>
    </source>
</evidence>
<gene>
    <name evidence="2" type="ORF">X474_18620</name>
</gene>
<keyword evidence="3" id="KW-1185">Reference proteome</keyword>
<sequence>MLLYFSVENFRSFKDEATLTMEASSDNSMPQNMFHPDSEAKYCLLKSAALYGANASGKSNFIKAVSFMRDVVLSSADLRPDDSGPQYSPFKLDASFGQRPSYFEIGFFCNSVRYTYSFSILGDVVYSEKLVSYPHTRPRLLFERQFDQAKGESKFSFGASWKGEKQRLAKNIRKKSLFLSVAASLNHELALELFDWFYEKLRLLHPLPYVRSEILYTLEVAYKDPDLKSRILAMLKWADFSISDLEIEKQALEKADFLKKLPEPVKAYAFDSIPKDKDPYSLYARAGHAGLDKKGSAHQVYLHMDDEESDGTRKFFAMTGPVINVLQNGGCLLADEMDVRLHPHLSRALIGLFHDEKVNKKGAQLIFASHDANLLDVKGLLRRDQVWLVDRGKDGASSLTCLWDFSPRKGENLRKSYLAGFFGGVPYVEDPLEFDLDG</sequence>
<name>A0A0D2JT23_9BACT</name>
<dbReference type="OrthoDB" id="9809324at2"/>